<feature type="compositionally biased region" description="Polar residues" evidence="1">
    <location>
        <begin position="223"/>
        <end position="239"/>
    </location>
</feature>
<feature type="region of interest" description="Disordered" evidence="1">
    <location>
        <begin position="124"/>
        <end position="183"/>
    </location>
</feature>
<protein>
    <submittedName>
        <fullName evidence="2">Uncharacterized protein</fullName>
    </submittedName>
</protein>
<feature type="compositionally biased region" description="Acidic residues" evidence="1">
    <location>
        <begin position="126"/>
        <end position="135"/>
    </location>
</feature>
<name>A0A9P7VAR5_9ASCO</name>
<dbReference type="OrthoDB" id="4026836at2759"/>
<accession>A0A9P7VAR5</accession>
<dbReference type="GeneID" id="66117929"/>
<feature type="compositionally biased region" description="Low complexity" evidence="1">
    <location>
        <begin position="158"/>
        <end position="180"/>
    </location>
</feature>
<feature type="region of interest" description="Disordered" evidence="1">
    <location>
        <begin position="1"/>
        <end position="72"/>
    </location>
</feature>
<gene>
    <name evidence="2" type="ORF">KQ657_004555</name>
</gene>
<feature type="region of interest" description="Disordered" evidence="1">
    <location>
        <begin position="215"/>
        <end position="275"/>
    </location>
</feature>
<reference evidence="2" key="1">
    <citation type="submission" date="2021-03" db="EMBL/GenBank/DDBJ databases">
        <authorList>
            <person name="Palmer J.M."/>
        </authorList>
    </citation>
    <scope>NUCLEOTIDE SEQUENCE</scope>
    <source>
        <strain evidence="2">ARV_011</strain>
    </source>
</reference>
<feature type="region of interest" description="Disordered" evidence="1">
    <location>
        <begin position="404"/>
        <end position="464"/>
    </location>
</feature>
<feature type="compositionally biased region" description="Low complexity" evidence="1">
    <location>
        <begin position="427"/>
        <end position="461"/>
    </location>
</feature>
<organism evidence="2 3">
    <name type="scientific">Scheffersomyces spartinae</name>
    <dbReference type="NCBI Taxonomy" id="45513"/>
    <lineage>
        <taxon>Eukaryota</taxon>
        <taxon>Fungi</taxon>
        <taxon>Dikarya</taxon>
        <taxon>Ascomycota</taxon>
        <taxon>Saccharomycotina</taxon>
        <taxon>Pichiomycetes</taxon>
        <taxon>Debaryomycetaceae</taxon>
        <taxon>Scheffersomyces</taxon>
    </lineage>
</organism>
<keyword evidence="3" id="KW-1185">Reference proteome</keyword>
<feature type="region of interest" description="Disordered" evidence="1">
    <location>
        <begin position="295"/>
        <end position="329"/>
    </location>
</feature>
<proteinExistence type="predicted"/>
<dbReference type="EMBL" id="JAHMUF010000007">
    <property type="protein sequence ID" value="KAG7194343.1"/>
    <property type="molecule type" value="Genomic_DNA"/>
</dbReference>
<dbReference type="AlphaFoldDB" id="A0A9P7VAR5"/>
<feature type="compositionally biased region" description="Low complexity" evidence="1">
    <location>
        <begin position="35"/>
        <end position="45"/>
    </location>
</feature>
<feature type="compositionally biased region" description="Polar residues" evidence="1">
    <location>
        <begin position="295"/>
        <end position="315"/>
    </location>
</feature>
<comment type="caution">
    <text evidence="2">The sequence shown here is derived from an EMBL/GenBank/DDBJ whole genome shotgun (WGS) entry which is preliminary data.</text>
</comment>
<evidence type="ECO:0000313" key="2">
    <source>
        <dbReference type="EMBL" id="KAG7194343.1"/>
    </source>
</evidence>
<dbReference type="Proteomes" id="UP000790833">
    <property type="component" value="Unassembled WGS sequence"/>
</dbReference>
<feature type="compositionally biased region" description="Polar residues" evidence="1">
    <location>
        <begin position="248"/>
        <end position="262"/>
    </location>
</feature>
<sequence length="648" mass="70369">MSTNVLDMAPTAVPPPPLPPTETHHVSPTESDVGLASLSSTLSSSVQDSAEPIEGNDSTPQLDNNNSTNAASLNTTVNSTMRLSHIIEKQQKNLIANRAKSANKNSKTPFIVLERVGDKLCTREESENDDLEEGNESCGSGLERPLVKPTSSLDNDASLLTTVSAPSSTSPSESSKSCESAKGKISSLKRLINDVEEEPKSNDIQQTTIITTIKMSSDDDTESNILKPTTDYNRLSRPNSAKRLKRNNVPNPLDLSNSNGQFGNDDDESGPSESIRLDPVIQSAPIRATSFAQQAANVNSGRPTNETVVGSSGDNVGQKLSAERPSTTNNAFHGRRVQYATPYGYYQVYTPVHGRPVRPYPVPLNAPMVYPPHSMANQYQYGQPLQPIAALPQRIPTGTIRRARMPHPHTTTATHFPRHITIDPSRNNNSNTNSNHNNTNTYNNNTNTNANANDTNNNTATVGHALTSGSKEDILAEATTPKSNRSKTVTDVFVGDLEKAAPLQSQPLSAQKEYFWLTRNAVLANGSSPYNRTSKEGDEVTESEINEMQDKYRTAAAAAAVSQYSEGKPIKNEVFGSINLMNEKIFNFRIFGKGGGDSASSGESEPDAARTPGSSLEVKDQAWLSKEKQKFLKICETSWDEYVMSRSI</sequence>
<evidence type="ECO:0000313" key="3">
    <source>
        <dbReference type="Proteomes" id="UP000790833"/>
    </source>
</evidence>
<dbReference type="RefSeq" id="XP_043049890.1">
    <property type="nucleotide sequence ID" value="XM_043195224.1"/>
</dbReference>
<feature type="region of interest" description="Disordered" evidence="1">
    <location>
        <begin position="597"/>
        <end position="618"/>
    </location>
</feature>
<evidence type="ECO:0000256" key="1">
    <source>
        <dbReference type="SAM" id="MobiDB-lite"/>
    </source>
</evidence>